<evidence type="ECO:0000313" key="3">
    <source>
        <dbReference type="Proteomes" id="UP001497457"/>
    </source>
</evidence>
<dbReference type="Proteomes" id="UP001497457">
    <property type="component" value="Chromosome 25rd"/>
</dbReference>
<name>A0ABC9BKW9_9POAL</name>
<evidence type="ECO:0000313" key="2">
    <source>
        <dbReference type="EMBL" id="CAL5002990.1"/>
    </source>
</evidence>
<dbReference type="PANTHER" id="PTHR35356:SF3">
    <property type="entry name" value="OS01G0156300 PROTEIN"/>
    <property type="match status" value="1"/>
</dbReference>
<dbReference type="Pfam" id="PF06533">
    <property type="entry name" value="DUF1110"/>
    <property type="match status" value="1"/>
</dbReference>
<reference evidence="2" key="1">
    <citation type="submission" date="2024-10" db="EMBL/GenBank/DDBJ databases">
        <authorList>
            <person name="Ryan C."/>
        </authorList>
    </citation>
    <scope>NUCLEOTIDE SEQUENCE [LARGE SCALE GENOMIC DNA]</scope>
</reference>
<dbReference type="InterPro" id="IPR010535">
    <property type="entry name" value="DUF1110"/>
</dbReference>
<dbReference type="PANTHER" id="PTHR35356">
    <property type="entry name" value="OS01G0156300 PROTEIN-RELATED"/>
    <property type="match status" value="1"/>
</dbReference>
<sequence>MAEEPAWKALCRQQAVEAPDCCARACRLLAGARPALAPKALIGNPQACCAWARSAEGMVAEASGELAAAARAARAARLLVLALHGGAARAPGEAAPPLSANNVPGELVRAALAHLEDAGVRAGRACGHIATCRGYLVGAVRLLDRPRPLPHGGVVDGLANAMLEMALEDLDRAKTLAQETGQLVYDALLLLLA</sequence>
<protein>
    <submittedName>
        <fullName evidence="2">Uncharacterized protein</fullName>
    </submittedName>
</protein>
<gene>
    <name evidence="1" type="ORF">URODEC1_LOCUS63580</name>
    <name evidence="2" type="ORF">URODEC1_LOCUS66194</name>
</gene>
<keyword evidence="3" id="KW-1185">Reference proteome</keyword>
<proteinExistence type="predicted"/>
<evidence type="ECO:0000313" key="1">
    <source>
        <dbReference type="EMBL" id="CAL4997843.1"/>
    </source>
</evidence>
<organism evidence="2 3">
    <name type="scientific">Urochloa decumbens</name>
    <dbReference type="NCBI Taxonomy" id="240449"/>
    <lineage>
        <taxon>Eukaryota</taxon>
        <taxon>Viridiplantae</taxon>
        <taxon>Streptophyta</taxon>
        <taxon>Embryophyta</taxon>
        <taxon>Tracheophyta</taxon>
        <taxon>Spermatophyta</taxon>
        <taxon>Magnoliopsida</taxon>
        <taxon>Liliopsida</taxon>
        <taxon>Poales</taxon>
        <taxon>Poaceae</taxon>
        <taxon>PACMAD clade</taxon>
        <taxon>Panicoideae</taxon>
        <taxon>Panicodae</taxon>
        <taxon>Paniceae</taxon>
        <taxon>Melinidinae</taxon>
        <taxon>Urochloa</taxon>
    </lineage>
</organism>
<dbReference type="AlphaFoldDB" id="A0ABC9BKW9"/>
<accession>A0ABC9BKW9</accession>
<dbReference type="EMBL" id="OZ075135">
    <property type="protein sequence ID" value="CAL4997843.1"/>
    <property type="molecule type" value="Genomic_DNA"/>
</dbReference>
<dbReference type="EMBL" id="OZ075136">
    <property type="protein sequence ID" value="CAL5002990.1"/>
    <property type="molecule type" value="Genomic_DNA"/>
</dbReference>
<dbReference type="Proteomes" id="UP001497457">
    <property type="component" value="Chromosome 26rd"/>
</dbReference>